<dbReference type="InterPro" id="IPR011009">
    <property type="entry name" value="Kinase-like_dom_sf"/>
</dbReference>
<dbReference type="GO" id="GO:0005694">
    <property type="term" value="C:chromosome"/>
    <property type="evidence" value="ECO:0007669"/>
    <property type="project" value="TreeGrafter"/>
</dbReference>
<dbReference type="PROSITE" id="PS50290">
    <property type="entry name" value="PI3_4_KINASE_3"/>
    <property type="match status" value="1"/>
</dbReference>
<gene>
    <name evidence="18" type="ORF">VP01_98g1</name>
</gene>
<proteinExistence type="inferred from homology"/>
<dbReference type="Pfam" id="PF08064">
    <property type="entry name" value="UME"/>
    <property type="match status" value="1"/>
</dbReference>
<protein>
    <recommendedName>
        <fullName evidence="3">non-specific serine/threonine protein kinase</fullName>
        <ecNumber evidence="3">2.7.11.1</ecNumber>
    </recommendedName>
</protein>
<keyword evidence="19" id="KW-1185">Reference proteome</keyword>
<evidence type="ECO:0000256" key="8">
    <source>
        <dbReference type="ARBA" id="ARBA00022777"/>
    </source>
</evidence>
<dbReference type="CDD" id="cd00892">
    <property type="entry name" value="PIKKc_ATR"/>
    <property type="match status" value="1"/>
</dbReference>
<keyword evidence="4" id="KW-0723">Serine/threonine-protein kinase</keyword>
<evidence type="ECO:0000259" key="17">
    <source>
        <dbReference type="PROSITE" id="PS51190"/>
    </source>
</evidence>
<keyword evidence="6" id="KW-0547">Nucleotide-binding</keyword>
<evidence type="ECO:0000256" key="5">
    <source>
        <dbReference type="ARBA" id="ARBA00022679"/>
    </source>
</evidence>
<evidence type="ECO:0000256" key="1">
    <source>
        <dbReference type="ARBA" id="ARBA00004123"/>
    </source>
</evidence>
<dbReference type="PANTHER" id="PTHR11139">
    <property type="entry name" value="ATAXIA TELANGIECTASIA MUTATED ATM -RELATED"/>
    <property type="match status" value="1"/>
</dbReference>
<dbReference type="Proteomes" id="UP000037035">
    <property type="component" value="Unassembled WGS sequence"/>
</dbReference>
<dbReference type="InterPro" id="IPR050517">
    <property type="entry name" value="DDR_Repair_Kinase"/>
</dbReference>
<dbReference type="EMBL" id="LAVV01015603">
    <property type="protein sequence ID" value="KNZ43753.1"/>
    <property type="molecule type" value="Genomic_DNA"/>
</dbReference>
<evidence type="ECO:0000256" key="9">
    <source>
        <dbReference type="ARBA" id="ARBA00022840"/>
    </source>
</evidence>
<dbReference type="Pfam" id="PF02259">
    <property type="entry name" value="FAT"/>
    <property type="match status" value="1"/>
</dbReference>
<dbReference type="GO" id="GO:0000077">
    <property type="term" value="P:DNA damage checkpoint signaling"/>
    <property type="evidence" value="ECO:0007669"/>
    <property type="project" value="TreeGrafter"/>
</dbReference>
<evidence type="ECO:0000259" key="16">
    <source>
        <dbReference type="PROSITE" id="PS51189"/>
    </source>
</evidence>
<evidence type="ECO:0000313" key="19">
    <source>
        <dbReference type="Proteomes" id="UP000037035"/>
    </source>
</evidence>
<evidence type="ECO:0000256" key="4">
    <source>
        <dbReference type="ARBA" id="ARBA00022527"/>
    </source>
</evidence>
<comment type="catalytic activity">
    <reaction evidence="13">
        <text>L-seryl-[protein] + ATP = O-phospho-L-seryl-[protein] + ADP + H(+)</text>
        <dbReference type="Rhea" id="RHEA:17989"/>
        <dbReference type="Rhea" id="RHEA-COMP:9863"/>
        <dbReference type="Rhea" id="RHEA-COMP:11604"/>
        <dbReference type="ChEBI" id="CHEBI:15378"/>
        <dbReference type="ChEBI" id="CHEBI:29999"/>
        <dbReference type="ChEBI" id="CHEBI:30616"/>
        <dbReference type="ChEBI" id="CHEBI:83421"/>
        <dbReference type="ChEBI" id="CHEBI:456216"/>
        <dbReference type="EC" id="2.7.11.1"/>
    </reaction>
</comment>
<comment type="similarity">
    <text evidence="2">Belongs to the PI3/PI4-kinase family. ATM subfamily.</text>
</comment>
<dbReference type="InterPro" id="IPR018936">
    <property type="entry name" value="PI3/4_kinase_CS"/>
</dbReference>
<feature type="region of interest" description="Disordered" evidence="14">
    <location>
        <begin position="559"/>
        <end position="584"/>
    </location>
</feature>
<evidence type="ECO:0000256" key="2">
    <source>
        <dbReference type="ARBA" id="ARBA00010769"/>
    </source>
</evidence>
<dbReference type="GO" id="GO:0000723">
    <property type="term" value="P:telomere maintenance"/>
    <property type="evidence" value="ECO:0007669"/>
    <property type="project" value="TreeGrafter"/>
</dbReference>
<evidence type="ECO:0000313" key="18">
    <source>
        <dbReference type="EMBL" id="KNZ43753.1"/>
    </source>
</evidence>
<feature type="domain" description="PI3K/PI4K catalytic" evidence="15">
    <location>
        <begin position="2407"/>
        <end position="2717"/>
    </location>
</feature>
<name>A0A0L6U5G5_9BASI</name>
<feature type="domain" description="FAT" evidence="16">
    <location>
        <begin position="1661"/>
        <end position="2282"/>
    </location>
</feature>
<dbReference type="Pfam" id="PF25030">
    <property type="entry name" value="M-HEAT_ATR"/>
    <property type="match status" value="1"/>
</dbReference>
<keyword evidence="9" id="KW-0067">ATP-binding</keyword>
<dbReference type="InterPro" id="IPR057564">
    <property type="entry name" value="HEAT_ATR"/>
</dbReference>
<dbReference type="Pfam" id="PF00454">
    <property type="entry name" value="PI3_PI4_kinase"/>
    <property type="match status" value="1"/>
</dbReference>
<comment type="caution">
    <text evidence="18">The sequence shown here is derived from an EMBL/GenBank/DDBJ whole genome shotgun (WGS) entry which is preliminary data.</text>
</comment>
<dbReference type="SUPFAM" id="SSF56112">
    <property type="entry name" value="Protein kinase-like (PK-like)"/>
    <property type="match status" value="1"/>
</dbReference>
<dbReference type="GO" id="GO:0004674">
    <property type="term" value="F:protein serine/threonine kinase activity"/>
    <property type="evidence" value="ECO:0007669"/>
    <property type="project" value="UniProtKB-KW"/>
</dbReference>
<feature type="domain" description="FATC" evidence="17">
    <location>
        <begin position="2727"/>
        <end position="2773"/>
    </location>
</feature>
<accession>A0A0L6U5G5</accession>
<dbReference type="STRING" id="27349.A0A0L6U5G5"/>
<dbReference type="InterPro" id="IPR012993">
    <property type="entry name" value="UME"/>
</dbReference>
<dbReference type="InterPro" id="IPR036940">
    <property type="entry name" value="PI3/4_kinase_cat_sf"/>
</dbReference>
<keyword evidence="11" id="KW-0539">Nucleus</keyword>
<dbReference type="PROSITE" id="PS00916">
    <property type="entry name" value="PI3_4_KINASE_2"/>
    <property type="match status" value="1"/>
</dbReference>
<dbReference type="OrthoDB" id="381190at2759"/>
<evidence type="ECO:0000256" key="12">
    <source>
        <dbReference type="ARBA" id="ARBA00047899"/>
    </source>
</evidence>
<dbReference type="InterPro" id="IPR000403">
    <property type="entry name" value="PI3/4_kinase_cat_dom"/>
</dbReference>
<dbReference type="InterPro" id="IPR056802">
    <property type="entry name" value="ATR-like_M-HEAT"/>
</dbReference>
<dbReference type="Gene3D" id="3.30.1010.10">
    <property type="entry name" value="Phosphatidylinositol 3-kinase Catalytic Subunit, Chain A, domain 4"/>
    <property type="match status" value="1"/>
</dbReference>
<dbReference type="SMART" id="SM00146">
    <property type="entry name" value="PI3Kc"/>
    <property type="match status" value="1"/>
</dbReference>
<reference evidence="18 19" key="1">
    <citation type="submission" date="2015-08" db="EMBL/GenBank/DDBJ databases">
        <title>Next Generation Sequencing and Analysis of the Genome of Puccinia sorghi L Schw, the Causal Agent of Maize Common Rust.</title>
        <authorList>
            <person name="Rochi L."/>
            <person name="Burguener G."/>
            <person name="Darino M."/>
            <person name="Turjanski A."/>
            <person name="Kreff E."/>
            <person name="Dieguez M.J."/>
            <person name="Sacco F."/>
        </authorList>
    </citation>
    <scope>NUCLEOTIDE SEQUENCE [LARGE SCALE GENOMIC DNA]</scope>
    <source>
        <strain evidence="18 19">RO10H11247</strain>
    </source>
</reference>
<dbReference type="InterPro" id="IPR003152">
    <property type="entry name" value="FATC_dom"/>
</dbReference>
<evidence type="ECO:0000256" key="6">
    <source>
        <dbReference type="ARBA" id="ARBA00022741"/>
    </source>
</evidence>
<dbReference type="InterPro" id="IPR014009">
    <property type="entry name" value="PIK_FAT"/>
</dbReference>
<keyword evidence="5" id="KW-0808">Transferase</keyword>
<dbReference type="Gene3D" id="1.10.1070.11">
    <property type="entry name" value="Phosphatidylinositol 3-/4-kinase, catalytic domain"/>
    <property type="match status" value="1"/>
</dbReference>
<dbReference type="GO" id="GO:0005524">
    <property type="term" value="F:ATP binding"/>
    <property type="evidence" value="ECO:0007669"/>
    <property type="project" value="UniProtKB-KW"/>
</dbReference>
<dbReference type="GO" id="GO:0005634">
    <property type="term" value="C:nucleus"/>
    <property type="evidence" value="ECO:0007669"/>
    <property type="project" value="UniProtKB-SubCell"/>
</dbReference>
<dbReference type="GO" id="GO:0006281">
    <property type="term" value="P:DNA repair"/>
    <property type="evidence" value="ECO:0007669"/>
    <property type="project" value="UniProtKB-KW"/>
</dbReference>
<dbReference type="VEuPathDB" id="FungiDB:VP01_98g1"/>
<comment type="subcellular location">
    <subcellularLocation>
        <location evidence="1">Nucleus</location>
    </subcellularLocation>
</comment>
<dbReference type="Pfam" id="PF23593">
    <property type="entry name" value="HEAT_ATR"/>
    <property type="match status" value="1"/>
</dbReference>
<dbReference type="PROSITE" id="PS51190">
    <property type="entry name" value="FATC"/>
    <property type="match status" value="1"/>
</dbReference>
<dbReference type="InterPro" id="IPR003151">
    <property type="entry name" value="PIK-rel_kinase_FAT"/>
</dbReference>
<evidence type="ECO:0000256" key="13">
    <source>
        <dbReference type="ARBA" id="ARBA00048679"/>
    </source>
</evidence>
<dbReference type="SUPFAM" id="SSF48371">
    <property type="entry name" value="ARM repeat"/>
    <property type="match status" value="2"/>
</dbReference>
<comment type="catalytic activity">
    <reaction evidence="12">
        <text>L-threonyl-[protein] + ATP = O-phospho-L-threonyl-[protein] + ADP + H(+)</text>
        <dbReference type="Rhea" id="RHEA:46608"/>
        <dbReference type="Rhea" id="RHEA-COMP:11060"/>
        <dbReference type="Rhea" id="RHEA-COMP:11605"/>
        <dbReference type="ChEBI" id="CHEBI:15378"/>
        <dbReference type="ChEBI" id="CHEBI:30013"/>
        <dbReference type="ChEBI" id="CHEBI:30616"/>
        <dbReference type="ChEBI" id="CHEBI:61977"/>
        <dbReference type="ChEBI" id="CHEBI:456216"/>
        <dbReference type="EC" id="2.7.11.1"/>
    </reaction>
</comment>
<organism evidence="18 19">
    <name type="scientific">Puccinia sorghi</name>
    <dbReference type="NCBI Taxonomy" id="27349"/>
    <lineage>
        <taxon>Eukaryota</taxon>
        <taxon>Fungi</taxon>
        <taxon>Dikarya</taxon>
        <taxon>Basidiomycota</taxon>
        <taxon>Pucciniomycotina</taxon>
        <taxon>Pucciniomycetes</taxon>
        <taxon>Pucciniales</taxon>
        <taxon>Pucciniaceae</taxon>
        <taxon>Puccinia</taxon>
    </lineage>
</organism>
<evidence type="ECO:0000259" key="15">
    <source>
        <dbReference type="PROSITE" id="PS50290"/>
    </source>
</evidence>
<dbReference type="FunFam" id="1.10.1070.11:FF:000032">
    <property type="entry name" value="Protein kinase rad3"/>
    <property type="match status" value="1"/>
</dbReference>
<dbReference type="PROSITE" id="PS51189">
    <property type="entry name" value="FAT"/>
    <property type="match status" value="1"/>
</dbReference>
<evidence type="ECO:0000256" key="7">
    <source>
        <dbReference type="ARBA" id="ARBA00022763"/>
    </source>
</evidence>
<evidence type="ECO:0000256" key="10">
    <source>
        <dbReference type="ARBA" id="ARBA00023204"/>
    </source>
</evidence>
<evidence type="ECO:0000256" key="14">
    <source>
        <dbReference type="SAM" id="MobiDB-lite"/>
    </source>
</evidence>
<sequence>MNRYFIACCPLDRVISLQLVSTHSHVMSFQDINNVFGGHDAPTSTARILESIIRPTSTLEGGLKVGIEQATAIIRVVFNGSLDQFFGIHRWPTMMPEYKEIEITQATKGILQYTFGREVCRAPPLLVRRYPQAKDHDDLCQRAQASISRTQTEGDNTSPVVLEEELSIWLLVRVLYCAAMVRDAPMGQISEERRASRIDFVCRLEASARSIHYYMFCSMDREIRAIRSMIMGWLEGGDELGSIELLGTDRRTQIPLTQGRADASQLEQRPFTIPIFSQSFAVNLLLASLRIHFCIIHHSIYFMDTIPSAVNALITLWEYTMKLFPEDHDQRVLEDLTDMLGWFFDEPTGPAELLATIPQQEPNYLAVYIKFRSPASLDKICSSVIDQSSTLFAPSTASHQSQLAGKPCSQDIILLLLKILRWLADENGQTTMSHTNGSITRLVVTHGKSMIEDLLSNSEAALNINNPNLQMISLALLCCPMDTYYGRARYRYTPQETYAIYQLMDYASISRFESLLLAFTPRWIQQISAQQYCPELGRFLHWLVHSLGAIHLRLTTARTKSPTRKRKRVEPEEDDHVEHSSFNHHETNATTYPLAARSQPLENQVSSVTNLHWNVLSLLTSCPALAEAPSDLGKNSLTPVLLKSLERITRLISNRAEDCETQIRMFQNVERGFDLLGSLICNSALEKPGFLNSAHSNNLSYLPRDDLRNLFQCSSCDRCHLDPTKTQPSESKFLPRCIFTSAIMLCYNSDLLSYLSQKKDKLDPKVKSIQLAKSGTRLAFIRFLTRVLNHTEIADLNSIKESPIVCTSDVNQKIALVLERGNRTERIAAGRMLAAVFSSSLHLLSVWPTGQLSDFQLESVLNQLGSVAKGGSLRVQETLTISVVHCFELTRITDLELIDQGRVELNNSLGHRICTILLRQMCRRISYLLGVIRTEMSFFSRRIGLSIYASLDRYLPSLSQFMLIDLKFDTYGSALFSDLLGISPEIFLTSTARYTLPILVLNSHTTMIEEIAKAKQETVPELLIYQASEILTQICFCSTAKELKKGAENFHRLLNSGRENSSDPNQNTIEIDTLMSMSAGLIYYRLIIKVGNESNRSKGPERVKAVMRKALQLKKSPADWTEIPTDNEIREELANHILPILSYMNGSLQDLRGKITMTEKISVMHGLGNLIYLVDSGVSSYTPQIMASLQASLVIPILRSATLQTWDIFVKVTPLNDLIPFIAQISAAIVNVWPQMTVDQALLSVSILRHILQYGKSLGHYAFDIAELSGLSISHLPLQECGHVSDGLHEQMRAQESLKRSMTWSHMLKNLIGRINSESEIVIRQSLKELSSLLENNRERINCLIAGDTFHHLVGDLVKALIGATARCNDTSDDIKSMAFECLGTVGAVDPDRCEISDEKSQMVLVSNFSDHEESVNFALHLLQEELIGAYRSSHDSRLHNFLTYAIQELLKFCGFTPDLLDPRRAANVSSATKKKWNSLPNHVVDHIGPLLSSKFRFCFTNNISHNVPTYSHTTLYNSWLQNWLLRLITLLENKDAAAIFTPFLGTIRNGDAVISQKLLPHIALHIVISGSPEELENMKLEIVTVLEDQVERQSGFSPEGRQLVAQTIFGLMDHFSRWIRDRQKLQGPINEGGGSRRRDGSMDAAIIRVKSIMTQISPELIASAALYCKDHARALLNIEQQILKIEGGQVSSGQSLIVDEATDHIPPEQQLQKYYEKAHEIYAAVDEPDGMEGISAKITAPSIPHQIREHESTGRWTSAQSCWEVQLQRHPDELRSHVGLLRCLRNLGHYDSLRAHIVGVLQSHPDWESELAPFSVESSLVSNNWEGLKRAVQVGSLESPEVIFGKVVDMLLNSDEKSFNEALKDARIRLGNRILGASRKDAYKRMYDSAIYLHILHELPLIDKACCMSSADAHVARNAKSGELTLGRGLMNHLDFRLESISPAFRYREQLLRLRRAAFQLRSRGAPAVGQLWVQTAKVARKAGHLQTAYSAVLQASELQAPTAFIQQAKLLKMEDQPYKAVLKLDENLKKKAVQTNDGSFDGLNEICTRDYAKVSSRVAALQRVRWMDEVDRYPANHIVEHYEKLCQENPRFIFLSLETWASSFYYFGRFYDEKASQVVTCNRTASAQKQANSNRIAVAEYTYHCCKNFQKSLSWGTKFIYQALPRLLTLYFSFGEHPDLLTIFKSVEKKKKVTEIRHEDYTQALRVDELGMVFLRVDKVIQTAIKKLPIFEWLTVLPQVVSRVMHKSTHVQAIVHKILTQVLKSYPDQALWAMVSGVESSNQARSSRCTWVLQDATAVSQADQVASFHTWLNKLTNAKLYLSLANKIAQCREIVKQLLKLCNFPIKNNTKHLSLHDVFPALQQCTPCNLLIPVQHSLIASLPPTDVNFALHQPFPSDLPFINGFIDKISIMSSMQKPRKIGIVGSDGKVYPFLCKPKDDLRKDARLMEFNSMINKLLKKDSESRRRNLHIRTYAVVVLNEECGLLEWVSNTIPFRHILTELYAPRGIQIWSGELRALSDKIRKYRDDWDKVKEIFENEILPKFPSVFQQWFLNNFPDPSSWLKSRQAYGRTCAVMSMVGFVLGLGDRHGENILFDSTNGDVVHVDFNCLFDKGRTFEVSENVPFRLTHNLVSGLGITGVEGVFRRASEVTMGILRNNKDSLMSVLETFVHDPLVDWMPSVSKRKGVDAPTEEYVAREAKKALEPISRKLTGFQITSSINGKYDRQMSTENQVDSLINEARDNRHLVRSFSLFSPLPLLSGRMYFGWGPYL</sequence>
<evidence type="ECO:0000256" key="3">
    <source>
        <dbReference type="ARBA" id="ARBA00012513"/>
    </source>
</evidence>
<dbReference type="PANTHER" id="PTHR11139:SF125">
    <property type="entry name" value="SERINE_THREONINE-PROTEIN KINASE MEC1"/>
    <property type="match status" value="1"/>
</dbReference>
<keyword evidence="10" id="KW-0234">DNA repair</keyword>
<dbReference type="SMART" id="SM01343">
    <property type="entry name" value="FATC"/>
    <property type="match status" value="1"/>
</dbReference>
<dbReference type="SMART" id="SM00802">
    <property type="entry name" value="UME"/>
    <property type="match status" value="1"/>
</dbReference>
<keyword evidence="7" id="KW-0227">DNA damage</keyword>
<dbReference type="EC" id="2.7.11.1" evidence="3"/>
<dbReference type="InterPro" id="IPR016024">
    <property type="entry name" value="ARM-type_fold"/>
</dbReference>
<keyword evidence="8" id="KW-0418">Kinase</keyword>
<evidence type="ECO:0000256" key="11">
    <source>
        <dbReference type="ARBA" id="ARBA00023242"/>
    </source>
</evidence>